<dbReference type="OrthoDB" id="2361087at2"/>
<proteinExistence type="predicted"/>
<sequence>MNIKWSDEAIQEIQNRFGADTKVWKLVSDSEGCGCSVNGVPTLWAIHSPQNGELNAESNHFEVWYEQQHEVFFDDYMRITYQPDKRAFTLASDGQIYSNRLKLEDRRTAESVK</sequence>
<evidence type="ECO:0000313" key="3">
    <source>
        <dbReference type="Proteomes" id="UP000289856"/>
    </source>
</evidence>
<dbReference type="KEGG" id="cohn:KCTCHS21_30200"/>
<accession>A0A3T1D6C6</accession>
<dbReference type="InterPro" id="IPR035903">
    <property type="entry name" value="HesB-like_dom_sf"/>
</dbReference>
<feature type="domain" description="Core" evidence="1">
    <location>
        <begin position="1"/>
        <end position="104"/>
    </location>
</feature>
<dbReference type="RefSeq" id="WP_130609613.1">
    <property type="nucleotide sequence ID" value="NZ_AP019400.1"/>
</dbReference>
<dbReference type="AlphaFoldDB" id="A0A3T1D6C6"/>
<evidence type="ECO:0000313" key="2">
    <source>
        <dbReference type="EMBL" id="BBI33621.1"/>
    </source>
</evidence>
<keyword evidence="3" id="KW-1185">Reference proteome</keyword>
<dbReference type="EMBL" id="AP019400">
    <property type="protein sequence ID" value="BBI33621.1"/>
    <property type="molecule type" value="Genomic_DNA"/>
</dbReference>
<name>A0A3T1D6C6_9BACL</name>
<dbReference type="Pfam" id="PF01521">
    <property type="entry name" value="Fe-S_biosyn"/>
    <property type="match status" value="1"/>
</dbReference>
<evidence type="ECO:0000259" key="1">
    <source>
        <dbReference type="Pfam" id="PF01521"/>
    </source>
</evidence>
<gene>
    <name evidence="2" type="primary">yqkB</name>
    <name evidence="2" type="ORF">KCTCHS21_30200</name>
</gene>
<protein>
    <recommendedName>
        <fullName evidence="1">Core domain-containing protein</fullName>
    </recommendedName>
</protein>
<dbReference type="Gene3D" id="2.60.300.12">
    <property type="entry name" value="HesB-like domain"/>
    <property type="match status" value="1"/>
</dbReference>
<dbReference type="Proteomes" id="UP000289856">
    <property type="component" value="Chromosome"/>
</dbReference>
<dbReference type="InterPro" id="IPR000361">
    <property type="entry name" value="ATAP_core_dom"/>
</dbReference>
<organism evidence="2 3">
    <name type="scientific">Cohnella abietis</name>
    <dbReference type="NCBI Taxonomy" id="2507935"/>
    <lineage>
        <taxon>Bacteria</taxon>
        <taxon>Bacillati</taxon>
        <taxon>Bacillota</taxon>
        <taxon>Bacilli</taxon>
        <taxon>Bacillales</taxon>
        <taxon>Paenibacillaceae</taxon>
        <taxon>Cohnella</taxon>
    </lineage>
</organism>
<reference evidence="2 3" key="1">
    <citation type="submission" date="2019-01" db="EMBL/GenBank/DDBJ databases">
        <title>Complete genome sequence of Cohnella hallensis HS21 isolated from Korean fir (Abies koreana) rhizospheric soil.</title>
        <authorList>
            <person name="Jiang L."/>
            <person name="Kang S.W."/>
            <person name="Kim S."/>
            <person name="Jung J."/>
            <person name="Kim C.Y."/>
            <person name="Kim D.H."/>
            <person name="Kim S.W."/>
            <person name="Lee J."/>
        </authorList>
    </citation>
    <scope>NUCLEOTIDE SEQUENCE [LARGE SCALE GENOMIC DNA]</scope>
    <source>
        <strain evidence="2 3">HS21</strain>
    </source>
</reference>
<dbReference type="SUPFAM" id="SSF89360">
    <property type="entry name" value="HesB-like domain"/>
    <property type="match status" value="1"/>
</dbReference>